<organism evidence="4 5">
    <name type="scientific">Psychrobacter phenylpyruvicus</name>
    <dbReference type="NCBI Taxonomy" id="29432"/>
    <lineage>
        <taxon>Bacteria</taxon>
        <taxon>Pseudomonadati</taxon>
        <taxon>Pseudomonadota</taxon>
        <taxon>Gammaproteobacteria</taxon>
        <taxon>Moraxellales</taxon>
        <taxon>Moraxellaceae</taxon>
        <taxon>Psychrobacter</taxon>
    </lineage>
</organism>
<sequence>MDEYRKLRLNVFSLFSDGKLEKAAKLFKKNGMDYFETSPTDKWNWLHQLLMGFNSDTPPRKTIEFFIHKGVPVNAQDVYGMTPLHYAMRGKNAEAAIALLEAGADPNIPNRDNVIPLAMIGGMPERLDVLKLMLEKGGNPNYINANNDISIVKSLKKHVGNVDQFKPVIELLEKYS</sequence>
<name>A0A379LLE2_9GAMM</name>
<dbReference type="PROSITE" id="PS50088">
    <property type="entry name" value="ANK_REPEAT"/>
    <property type="match status" value="1"/>
</dbReference>
<dbReference type="SMART" id="SM00248">
    <property type="entry name" value="ANK"/>
    <property type="match status" value="2"/>
</dbReference>
<dbReference type="PANTHER" id="PTHR24134">
    <property type="entry name" value="ANKYRIN REPEAT-CONTAINING PROTEIN DDB_G0279043"/>
    <property type="match status" value="1"/>
</dbReference>
<accession>A0A379LLE2</accession>
<protein>
    <submittedName>
        <fullName evidence="4">Ankyrin repeats (3 copies)</fullName>
    </submittedName>
</protein>
<dbReference type="Proteomes" id="UP000254123">
    <property type="component" value="Unassembled WGS sequence"/>
</dbReference>
<dbReference type="PROSITE" id="PS50297">
    <property type="entry name" value="ANK_REP_REGION"/>
    <property type="match status" value="1"/>
</dbReference>
<evidence type="ECO:0000256" key="1">
    <source>
        <dbReference type="ARBA" id="ARBA00022737"/>
    </source>
</evidence>
<dbReference type="SUPFAM" id="SSF48403">
    <property type="entry name" value="Ankyrin repeat"/>
    <property type="match status" value="1"/>
</dbReference>
<dbReference type="PANTHER" id="PTHR24134:SF9">
    <property type="entry name" value="ANKYRIN REPEAT AND SOCS BOX PROTEIN 8"/>
    <property type="match status" value="1"/>
</dbReference>
<feature type="repeat" description="ANK" evidence="3">
    <location>
        <begin position="79"/>
        <end position="111"/>
    </location>
</feature>
<evidence type="ECO:0000256" key="2">
    <source>
        <dbReference type="ARBA" id="ARBA00023043"/>
    </source>
</evidence>
<gene>
    <name evidence="4" type="ORF">NCTC10526_00936</name>
</gene>
<dbReference type="Gene3D" id="1.25.40.20">
    <property type="entry name" value="Ankyrin repeat-containing domain"/>
    <property type="match status" value="1"/>
</dbReference>
<dbReference type="InterPro" id="IPR036770">
    <property type="entry name" value="Ankyrin_rpt-contain_sf"/>
</dbReference>
<dbReference type="STRING" id="1123034.GCA_000685805_02502"/>
<dbReference type="Pfam" id="PF12796">
    <property type="entry name" value="Ank_2"/>
    <property type="match status" value="1"/>
</dbReference>
<keyword evidence="5" id="KW-1185">Reference proteome</keyword>
<dbReference type="EMBL" id="UGVC01000001">
    <property type="protein sequence ID" value="SUD90602.1"/>
    <property type="molecule type" value="Genomic_DNA"/>
</dbReference>
<reference evidence="4 5" key="1">
    <citation type="submission" date="2018-06" db="EMBL/GenBank/DDBJ databases">
        <authorList>
            <consortium name="Pathogen Informatics"/>
            <person name="Doyle S."/>
        </authorList>
    </citation>
    <scope>NUCLEOTIDE SEQUENCE [LARGE SCALE GENOMIC DNA]</scope>
    <source>
        <strain evidence="4 5">NCTC10526</strain>
    </source>
</reference>
<evidence type="ECO:0000256" key="3">
    <source>
        <dbReference type="PROSITE-ProRule" id="PRU00023"/>
    </source>
</evidence>
<dbReference type="AlphaFoldDB" id="A0A379LLE2"/>
<evidence type="ECO:0000313" key="5">
    <source>
        <dbReference type="Proteomes" id="UP000254123"/>
    </source>
</evidence>
<evidence type="ECO:0000313" key="4">
    <source>
        <dbReference type="EMBL" id="SUD90602.1"/>
    </source>
</evidence>
<keyword evidence="1" id="KW-0677">Repeat</keyword>
<proteinExistence type="predicted"/>
<dbReference type="InterPro" id="IPR002110">
    <property type="entry name" value="Ankyrin_rpt"/>
</dbReference>
<keyword evidence="2 3" id="KW-0040">ANK repeat</keyword>
<dbReference type="RefSeq" id="WP_028859922.1">
    <property type="nucleotide sequence ID" value="NZ_CAJHAQ010000001.1"/>
</dbReference>